<dbReference type="EMBL" id="JAAECE010000009">
    <property type="protein sequence ID" value="KAF1797520.1"/>
    <property type="molecule type" value="Genomic_DNA"/>
</dbReference>
<protein>
    <recommendedName>
        <fullName evidence="1">UspA domain-containing protein</fullName>
    </recommendedName>
</protein>
<proteinExistence type="predicted"/>
<name>A0A8H4B8A7_MUCCL</name>
<dbReference type="CDD" id="cd23659">
    <property type="entry name" value="USP_At3g01520-like"/>
    <property type="match status" value="1"/>
</dbReference>
<dbReference type="PANTHER" id="PTHR46100:SF4">
    <property type="entry name" value="USPA DOMAIN-CONTAINING PROTEIN"/>
    <property type="match status" value="1"/>
</dbReference>
<dbReference type="Pfam" id="PF00582">
    <property type="entry name" value="Usp"/>
    <property type="match status" value="1"/>
</dbReference>
<dbReference type="PANTHER" id="PTHR46100">
    <property type="entry name" value="IMP2'P"/>
    <property type="match status" value="1"/>
</dbReference>
<dbReference type="InterPro" id="IPR006016">
    <property type="entry name" value="UspA"/>
</dbReference>
<gene>
    <name evidence="2" type="ORF">FB192DRAFT_1400268</name>
</gene>
<feature type="domain" description="UspA" evidence="1">
    <location>
        <begin position="6"/>
        <end position="154"/>
    </location>
</feature>
<dbReference type="Proteomes" id="UP000469890">
    <property type="component" value="Unassembled WGS sequence"/>
</dbReference>
<dbReference type="SUPFAM" id="SSF52402">
    <property type="entry name" value="Adenine nucleotide alpha hydrolases-like"/>
    <property type="match status" value="1"/>
</dbReference>
<accession>A0A8H4B8A7</accession>
<evidence type="ECO:0000313" key="2">
    <source>
        <dbReference type="EMBL" id="KAF1797520.1"/>
    </source>
</evidence>
<organism evidence="2 3">
    <name type="scientific">Mucor circinelloides f. lusitanicus</name>
    <name type="common">Mucor racemosus var. lusitanicus</name>
    <dbReference type="NCBI Taxonomy" id="29924"/>
    <lineage>
        <taxon>Eukaryota</taxon>
        <taxon>Fungi</taxon>
        <taxon>Fungi incertae sedis</taxon>
        <taxon>Mucoromycota</taxon>
        <taxon>Mucoromycotina</taxon>
        <taxon>Mucoromycetes</taxon>
        <taxon>Mucorales</taxon>
        <taxon>Mucorineae</taxon>
        <taxon>Mucoraceae</taxon>
        <taxon>Mucor</taxon>
    </lineage>
</organism>
<sequence>MSNKTRQIALAIDPVSEEASKTIEWAIENFLRPTDEIHAIMVMVLDCEFGEQESIELPPTDSLETIEKELTLEKMRAMDKVVDKIKAAGFQVKTHVFKTDTTHACNVLIDFLDTKTMDCLVMGSRNLSGWKRFFMGSFSDYVQSHVHCPVLIVK</sequence>
<evidence type="ECO:0000313" key="3">
    <source>
        <dbReference type="Proteomes" id="UP000469890"/>
    </source>
</evidence>
<dbReference type="AlphaFoldDB" id="A0A8H4B8A7"/>
<dbReference type="InterPro" id="IPR006015">
    <property type="entry name" value="Universal_stress_UspA"/>
</dbReference>
<dbReference type="InterPro" id="IPR014729">
    <property type="entry name" value="Rossmann-like_a/b/a_fold"/>
</dbReference>
<dbReference type="Gene3D" id="3.40.50.620">
    <property type="entry name" value="HUPs"/>
    <property type="match status" value="1"/>
</dbReference>
<evidence type="ECO:0000259" key="1">
    <source>
        <dbReference type="Pfam" id="PF00582"/>
    </source>
</evidence>
<dbReference type="PRINTS" id="PR01438">
    <property type="entry name" value="UNVRSLSTRESS"/>
</dbReference>
<comment type="caution">
    <text evidence="2">The sequence shown here is derived from an EMBL/GenBank/DDBJ whole genome shotgun (WGS) entry which is preliminary data.</text>
</comment>
<reference evidence="2 3" key="1">
    <citation type="submission" date="2019-09" db="EMBL/GenBank/DDBJ databases">
        <authorList>
            <consortium name="DOE Joint Genome Institute"/>
            <person name="Mondo S.J."/>
            <person name="Navarro-Mendoza M.I."/>
            <person name="Perez-Arques C."/>
            <person name="Panchal S."/>
            <person name="Nicolas F.E."/>
            <person name="Ganguly P."/>
            <person name="Pangilinan J."/>
            <person name="Grigoriev I."/>
            <person name="Heitman J."/>
            <person name="Sanya K."/>
            <person name="Garre V."/>
        </authorList>
    </citation>
    <scope>NUCLEOTIDE SEQUENCE [LARGE SCALE GENOMIC DNA]</scope>
    <source>
        <strain evidence="2 3">MU402</strain>
    </source>
</reference>